<dbReference type="EMBL" id="FXBL01000004">
    <property type="protein sequence ID" value="SMH35123.1"/>
    <property type="molecule type" value="Genomic_DNA"/>
</dbReference>
<name>A0A1X7ND20_9HYPH</name>
<proteinExistence type="predicted"/>
<dbReference type="OrthoDB" id="9799145at2"/>
<dbReference type="RefSeq" id="WP_085463644.1">
    <property type="nucleotide sequence ID" value="NZ_FXBL01000004.1"/>
</dbReference>
<comment type="caution">
    <text evidence="1">Lacks conserved residue(s) required for the propagation of feature annotation.</text>
</comment>
<keyword evidence="4" id="KW-1185">Reference proteome</keyword>
<dbReference type="Proteomes" id="UP000193083">
    <property type="component" value="Unassembled WGS sequence"/>
</dbReference>
<keyword evidence="3" id="KW-0378">Hydrolase</keyword>
<evidence type="ECO:0000256" key="1">
    <source>
        <dbReference type="PROSITE-ProRule" id="PRU00464"/>
    </source>
</evidence>
<feature type="domain" description="HIT" evidence="2">
    <location>
        <begin position="41"/>
        <end position="110"/>
    </location>
</feature>
<sequence length="143" mass="16190">MLPGHQPGFELDRRLDADSVPLMWLGLCELRLMDDRRWPWLILVPQRPGIAEMHDLTPLDQAMLTFETNLVAQALKIETACTKINTGALGNVVRQLHVHVVARNIGDPGWPGPVWGYGVREPYRTEDRHAFADRMRSALATQT</sequence>
<dbReference type="GO" id="GO:0016787">
    <property type="term" value="F:hydrolase activity"/>
    <property type="evidence" value="ECO:0007669"/>
    <property type="project" value="UniProtKB-KW"/>
</dbReference>
<evidence type="ECO:0000313" key="4">
    <source>
        <dbReference type="Proteomes" id="UP000193083"/>
    </source>
</evidence>
<dbReference type="AlphaFoldDB" id="A0A1X7ND20"/>
<dbReference type="InterPro" id="IPR036265">
    <property type="entry name" value="HIT-like_sf"/>
</dbReference>
<evidence type="ECO:0000313" key="3">
    <source>
        <dbReference type="EMBL" id="SMH35123.1"/>
    </source>
</evidence>
<gene>
    <name evidence="3" type="ORF">SAMN02982922_1558</name>
</gene>
<evidence type="ECO:0000259" key="2">
    <source>
        <dbReference type="PROSITE" id="PS51084"/>
    </source>
</evidence>
<accession>A0A1X7ND20</accession>
<dbReference type="PROSITE" id="PS51084">
    <property type="entry name" value="HIT_2"/>
    <property type="match status" value="1"/>
</dbReference>
<reference evidence="3 4" key="1">
    <citation type="submission" date="2017-04" db="EMBL/GenBank/DDBJ databases">
        <authorList>
            <person name="Afonso C.L."/>
            <person name="Miller P.J."/>
            <person name="Scott M.A."/>
            <person name="Spackman E."/>
            <person name="Goraichik I."/>
            <person name="Dimitrov K.M."/>
            <person name="Suarez D.L."/>
            <person name="Swayne D.E."/>
        </authorList>
    </citation>
    <scope>NUCLEOTIDE SEQUENCE [LARGE SCALE GENOMIC DNA]</scope>
    <source>
        <strain evidence="3 4">B5P</strain>
    </source>
</reference>
<dbReference type="SUPFAM" id="SSF54197">
    <property type="entry name" value="HIT-like"/>
    <property type="match status" value="1"/>
</dbReference>
<dbReference type="InterPro" id="IPR011146">
    <property type="entry name" value="HIT-like"/>
</dbReference>
<dbReference type="PIRSF" id="PIRSF000714">
    <property type="entry name" value="HIT"/>
    <property type="match status" value="1"/>
</dbReference>
<dbReference type="Pfam" id="PF01230">
    <property type="entry name" value="HIT"/>
    <property type="match status" value="1"/>
</dbReference>
<organism evidence="3 4">
    <name type="scientific">Mesorhizobium australicum</name>
    <dbReference type="NCBI Taxonomy" id="536018"/>
    <lineage>
        <taxon>Bacteria</taxon>
        <taxon>Pseudomonadati</taxon>
        <taxon>Pseudomonadota</taxon>
        <taxon>Alphaproteobacteria</taxon>
        <taxon>Hyphomicrobiales</taxon>
        <taxon>Phyllobacteriaceae</taxon>
        <taxon>Mesorhizobium</taxon>
    </lineage>
</organism>
<dbReference type="Gene3D" id="3.30.428.10">
    <property type="entry name" value="HIT-like"/>
    <property type="match status" value="1"/>
</dbReference>
<dbReference type="InterPro" id="IPR026026">
    <property type="entry name" value="HIT_Hint"/>
</dbReference>
<protein>
    <submittedName>
        <fullName evidence="3">Diadenosine tetraphosphate (Ap4A) hydrolase</fullName>
    </submittedName>
</protein>